<dbReference type="GO" id="GO:0004113">
    <property type="term" value="F:2',3'-cyclic-nucleotide 3'-phosphodiesterase activity"/>
    <property type="evidence" value="ECO:0007669"/>
    <property type="project" value="InterPro"/>
</dbReference>
<comment type="function">
    <text evidence="2">Hydrolyzes RNA 2',3'-cyclic phosphodiester to an RNA 2'-phosphomonoester.</text>
</comment>
<evidence type="ECO:0000313" key="3">
    <source>
        <dbReference type="EMBL" id="UPW01601.1"/>
    </source>
</evidence>
<protein>
    <recommendedName>
        <fullName evidence="2">RNA 2',3'-cyclic phosphodiesterase</fullName>
        <shortName evidence="2">RNA 2',3'-CPDase</shortName>
        <ecNumber evidence="2">3.1.4.58</ecNumber>
    </recommendedName>
</protein>
<comment type="similarity">
    <text evidence="2">Belongs to the 2H phosphoesterase superfamily. ThpR family.</text>
</comment>
<name>A0A8U0ILW7_9EURY</name>
<dbReference type="Gene3D" id="3.90.1140.10">
    <property type="entry name" value="Cyclic phosphodiesterase"/>
    <property type="match status" value="1"/>
</dbReference>
<gene>
    <name evidence="3" type="primary">thpR</name>
    <name evidence="3" type="ORF">M0R88_05720</name>
</gene>
<dbReference type="InterPro" id="IPR009097">
    <property type="entry name" value="Cyclic_Pdiesterase"/>
</dbReference>
<dbReference type="PANTHER" id="PTHR35561">
    <property type="entry name" value="RNA 2',3'-CYCLIC PHOSPHODIESTERASE"/>
    <property type="match status" value="1"/>
</dbReference>
<keyword evidence="4" id="KW-1185">Reference proteome</keyword>
<evidence type="ECO:0000256" key="1">
    <source>
        <dbReference type="ARBA" id="ARBA00022801"/>
    </source>
</evidence>
<evidence type="ECO:0000256" key="2">
    <source>
        <dbReference type="HAMAP-Rule" id="MF_01940"/>
    </source>
</evidence>
<sequence length="185" mass="20224">MRLFASVDLPDEFAAEVEAVQDEFADASGLSFTDPEQAHVTLKFLGDVNQGELPRVKNALRRAVGKAGVGPFEATYEGLGVFPDLGYIQVLWLGVGEGSEAMTSLHEAIEREVTRLGFDPEDHDFTPHVTLARMEHAGGKELVQENVEELDPTVGTTEVSEIRLTESVLTDDGPEYSTVESFELE</sequence>
<dbReference type="HAMAP" id="MF_01940">
    <property type="entry name" value="RNA_CPDase"/>
    <property type="match status" value="1"/>
</dbReference>
<dbReference type="KEGG" id="haxz:M0R88_05720"/>
<dbReference type="Proteomes" id="UP000830434">
    <property type="component" value="Chromosome"/>
</dbReference>
<organism evidence="3 4">
    <name type="scientific">Halorussus gelatinilyticus</name>
    <dbReference type="NCBI Taxonomy" id="2937524"/>
    <lineage>
        <taxon>Archaea</taxon>
        <taxon>Methanobacteriati</taxon>
        <taxon>Methanobacteriota</taxon>
        <taxon>Stenosarchaea group</taxon>
        <taxon>Halobacteria</taxon>
        <taxon>Halobacteriales</taxon>
        <taxon>Haladaptataceae</taxon>
        <taxon>Halorussus</taxon>
    </lineage>
</organism>
<keyword evidence="1 2" id="KW-0378">Hydrolase</keyword>
<feature type="active site" description="Proton acceptor" evidence="2">
    <location>
        <position position="128"/>
    </location>
</feature>
<dbReference type="EC" id="3.1.4.58" evidence="2"/>
<feature type="short sequence motif" description="HXTX 1" evidence="2">
    <location>
        <begin position="39"/>
        <end position="42"/>
    </location>
</feature>
<evidence type="ECO:0000313" key="4">
    <source>
        <dbReference type="Proteomes" id="UP000830434"/>
    </source>
</evidence>
<dbReference type="NCBIfam" id="TIGR02258">
    <property type="entry name" value="2_5_ligase"/>
    <property type="match status" value="1"/>
</dbReference>
<dbReference type="RefSeq" id="WP_248655999.1">
    <property type="nucleotide sequence ID" value="NZ_CP096658.1"/>
</dbReference>
<dbReference type="Pfam" id="PF13563">
    <property type="entry name" value="2_5_RNA_ligase2"/>
    <property type="match status" value="1"/>
</dbReference>
<dbReference type="SUPFAM" id="SSF55144">
    <property type="entry name" value="LigT-like"/>
    <property type="match status" value="1"/>
</dbReference>
<dbReference type="PANTHER" id="PTHR35561:SF1">
    <property type="entry name" value="RNA 2',3'-CYCLIC PHOSPHODIESTERASE"/>
    <property type="match status" value="1"/>
</dbReference>
<dbReference type="AlphaFoldDB" id="A0A8U0ILW7"/>
<comment type="catalytic activity">
    <reaction evidence="2">
        <text>a 3'-end 2',3'-cyclophospho-ribonucleotide-RNA + H2O = a 3'-end 2'-phospho-ribonucleotide-RNA + H(+)</text>
        <dbReference type="Rhea" id="RHEA:11828"/>
        <dbReference type="Rhea" id="RHEA-COMP:10464"/>
        <dbReference type="Rhea" id="RHEA-COMP:17353"/>
        <dbReference type="ChEBI" id="CHEBI:15377"/>
        <dbReference type="ChEBI" id="CHEBI:15378"/>
        <dbReference type="ChEBI" id="CHEBI:83064"/>
        <dbReference type="ChEBI" id="CHEBI:173113"/>
        <dbReference type="EC" id="3.1.4.58"/>
    </reaction>
</comment>
<dbReference type="GO" id="GO:0008664">
    <property type="term" value="F:RNA 2',3'-cyclic 3'-phosphodiesterase activity"/>
    <property type="evidence" value="ECO:0007669"/>
    <property type="project" value="UniProtKB-EC"/>
</dbReference>
<dbReference type="EMBL" id="CP096658">
    <property type="protein sequence ID" value="UPW01601.1"/>
    <property type="molecule type" value="Genomic_DNA"/>
</dbReference>
<feature type="short sequence motif" description="HXTX 2" evidence="2">
    <location>
        <begin position="128"/>
        <end position="131"/>
    </location>
</feature>
<dbReference type="GeneID" id="72189333"/>
<reference evidence="3" key="1">
    <citation type="submission" date="2022-04" db="EMBL/GenBank/DDBJ databases">
        <title>Diverse halophilic archaea isolated from saline environments.</title>
        <authorList>
            <person name="Cui H.-L."/>
        </authorList>
    </citation>
    <scope>NUCLEOTIDE SEQUENCE</scope>
    <source>
        <strain evidence="3">XZYJT40</strain>
    </source>
</reference>
<feature type="active site" description="Proton donor" evidence="2">
    <location>
        <position position="39"/>
    </location>
</feature>
<proteinExistence type="inferred from homology"/>
<accession>A0A8U0ILW7</accession>
<dbReference type="InterPro" id="IPR004175">
    <property type="entry name" value="RNA_CPDase"/>
</dbReference>